<reference evidence="5 6" key="1">
    <citation type="submission" date="2018-03" db="EMBL/GenBank/DDBJ databases">
        <title>Genome sequencing of Ottowia sp.</title>
        <authorList>
            <person name="Kim S.-J."/>
            <person name="Heo J."/>
            <person name="Kwon S.-W."/>
        </authorList>
    </citation>
    <scope>NUCLEOTIDE SEQUENCE [LARGE SCALE GENOMIC DNA]</scope>
    <source>
        <strain evidence="5 6">KADR8-3</strain>
    </source>
</reference>
<dbReference type="OrthoDB" id="86160at2"/>
<name>A0A2S0MBN1_9BURK</name>
<dbReference type="Gene3D" id="3.20.20.60">
    <property type="entry name" value="Phosphoenolpyruvate-binding domains"/>
    <property type="match status" value="1"/>
</dbReference>
<evidence type="ECO:0000259" key="4">
    <source>
        <dbReference type="Pfam" id="PF03328"/>
    </source>
</evidence>
<feature type="domain" description="HpcH/HpaI aldolase/citrate lyase" evidence="4">
    <location>
        <begin position="18"/>
        <end position="254"/>
    </location>
</feature>
<evidence type="ECO:0000256" key="3">
    <source>
        <dbReference type="ARBA" id="ARBA00023239"/>
    </source>
</evidence>
<dbReference type="PANTHER" id="PTHR30502:SF0">
    <property type="entry name" value="PHOSPHOENOLPYRUVATE CARBOXYLASE FAMILY PROTEIN"/>
    <property type="match status" value="1"/>
</dbReference>
<proteinExistence type="inferred from homology"/>
<keyword evidence="3" id="KW-0456">Lyase</keyword>
<evidence type="ECO:0000313" key="5">
    <source>
        <dbReference type="EMBL" id="AVO33143.1"/>
    </source>
</evidence>
<dbReference type="RefSeq" id="WP_106701551.1">
    <property type="nucleotide sequence ID" value="NZ_CP027666.1"/>
</dbReference>
<keyword evidence="2" id="KW-0479">Metal-binding</keyword>
<comment type="similarity">
    <text evidence="1">Belongs to the HpcH/HpaI aldolase family.</text>
</comment>
<dbReference type="Pfam" id="PF03328">
    <property type="entry name" value="HpcH_HpaI"/>
    <property type="match status" value="1"/>
</dbReference>
<sequence>MKTPHNTFKQAMADGRTQIGLWAALASPYSTELLAGVGYDWLLIDGEHAPNDVRSVLGQLQAVASAQLALGDARSHPVVRVPLGTGEAGTAIIKQYLDIGAQTLLVPMVDTPEQAAQVVAACRYAPAGVRGMGSALSRASRWQTHTQYVHEANEQVCVLVQAETVTAMAHLDAMAATPGVDGVFIGPADLSASMGYPGNAAHPEVQAVIEQGIARILKAGKAPGILATSEAQARKWLAAGARFVAVGADTMLLASGARELLGKYKTDPAAAAPADRSY</sequence>
<dbReference type="EMBL" id="CP027666">
    <property type="protein sequence ID" value="AVO33143.1"/>
    <property type="molecule type" value="Genomic_DNA"/>
</dbReference>
<dbReference type="InterPro" id="IPR050251">
    <property type="entry name" value="HpcH-HpaI_aldolase"/>
</dbReference>
<dbReference type="PANTHER" id="PTHR30502">
    <property type="entry name" value="2-KETO-3-DEOXY-L-RHAMNONATE ALDOLASE"/>
    <property type="match status" value="1"/>
</dbReference>
<keyword evidence="6" id="KW-1185">Reference proteome</keyword>
<dbReference type="SUPFAM" id="SSF51621">
    <property type="entry name" value="Phosphoenolpyruvate/pyruvate domain"/>
    <property type="match status" value="1"/>
</dbReference>
<dbReference type="InterPro" id="IPR015813">
    <property type="entry name" value="Pyrv/PenolPyrv_kinase-like_dom"/>
</dbReference>
<dbReference type="InterPro" id="IPR040442">
    <property type="entry name" value="Pyrv_kinase-like_dom_sf"/>
</dbReference>
<dbReference type="GO" id="GO:0005737">
    <property type="term" value="C:cytoplasm"/>
    <property type="evidence" value="ECO:0007669"/>
    <property type="project" value="TreeGrafter"/>
</dbReference>
<dbReference type="GO" id="GO:0046872">
    <property type="term" value="F:metal ion binding"/>
    <property type="evidence" value="ECO:0007669"/>
    <property type="project" value="UniProtKB-KW"/>
</dbReference>
<protein>
    <submittedName>
        <fullName evidence="5">2-dehydro-3-deoxyglucarate aldolase</fullName>
    </submittedName>
</protein>
<organism evidence="5 6">
    <name type="scientific">Ottowia oryzae</name>
    <dbReference type="NCBI Taxonomy" id="2109914"/>
    <lineage>
        <taxon>Bacteria</taxon>
        <taxon>Pseudomonadati</taxon>
        <taxon>Pseudomonadota</taxon>
        <taxon>Betaproteobacteria</taxon>
        <taxon>Burkholderiales</taxon>
        <taxon>Comamonadaceae</taxon>
        <taxon>Ottowia</taxon>
    </lineage>
</organism>
<dbReference type="GO" id="GO:0016832">
    <property type="term" value="F:aldehyde-lyase activity"/>
    <property type="evidence" value="ECO:0007669"/>
    <property type="project" value="UniProtKB-ARBA"/>
</dbReference>
<dbReference type="InterPro" id="IPR005000">
    <property type="entry name" value="Aldolase/citrate-lyase_domain"/>
</dbReference>
<accession>A0A2S0MBN1</accession>
<dbReference type="FunFam" id="3.20.20.60:FF:000004">
    <property type="entry name" value="5-keto-4-deoxy-D-glucarate aldolase"/>
    <property type="match status" value="1"/>
</dbReference>
<dbReference type="Proteomes" id="UP000239709">
    <property type="component" value="Chromosome"/>
</dbReference>
<evidence type="ECO:0000313" key="6">
    <source>
        <dbReference type="Proteomes" id="UP000239709"/>
    </source>
</evidence>
<dbReference type="AlphaFoldDB" id="A0A2S0MBN1"/>
<evidence type="ECO:0000256" key="2">
    <source>
        <dbReference type="ARBA" id="ARBA00022723"/>
    </source>
</evidence>
<evidence type="ECO:0000256" key="1">
    <source>
        <dbReference type="ARBA" id="ARBA00005568"/>
    </source>
</evidence>
<dbReference type="KEGG" id="otk:C6570_01900"/>
<gene>
    <name evidence="5" type="ORF">C6570_01900</name>
</gene>